<dbReference type="EMBL" id="NPBS01000111">
    <property type="protein sequence ID" value="PAF24375.1"/>
    <property type="molecule type" value="Genomic_DNA"/>
</dbReference>
<protein>
    <recommendedName>
        <fullName evidence="3">Phage protein</fullName>
    </recommendedName>
</protein>
<dbReference type="NCBIfam" id="NF047360">
    <property type="entry name" value="tail_chap_PVL"/>
    <property type="match status" value="1"/>
</dbReference>
<evidence type="ECO:0000313" key="1">
    <source>
        <dbReference type="EMBL" id="PAF24375.1"/>
    </source>
</evidence>
<accession>A0A268RVT5</accession>
<dbReference type="Pfam" id="PF23857">
    <property type="entry name" value="Phage_TAC_19"/>
    <property type="match status" value="1"/>
</dbReference>
<reference evidence="1 2" key="1">
    <citation type="submission" date="2017-07" db="EMBL/GenBank/DDBJ databases">
        <title>Isolation and whole genome analysis of endospore-forming bacteria from heroin.</title>
        <authorList>
            <person name="Kalinowski J."/>
            <person name="Ahrens B."/>
            <person name="Al-Dilaimi A."/>
            <person name="Winkler A."/>
            <person name="Wibberg D."/>
            <person name="Schleenbecker U."/>
            <person name="Ruckert C."/>
            <person name="Wolfel R."/>
            <person name="Grass G."/>
        </authorList>
    </citation>
    <scope>NUCLEOTIDE SEQUENCE [LARGE SCALE GENOMIC DNA]</scope>
    <source>
        <strain evidence="1 2">7523-2</strain>
    </source>
</reference>
<gene>
    <name evidence="1" type="ORF">CHH61_18945</name>
</gene>
<dbReference type="Proteomes" id="UP000216133">
    <property type="component" value="Unassembled WGS sequence"/>
</dbReference>
<name>A0A268RVT5_SHOCL</name>
<sequence>MEITLKINGEDKTFVNSFVPFEMKRKALELDKYATQKNADPIKLFDKQAAFIVEVFGKQFTVEEFKAGFNAIGAQDALYDLIGVQVLGYMPREVLEEQDRRLGKMLEQQQEAQKNKQK</sequence>
<evidence type="ECO:0008006" key="3">
    <source>
        <dbReference type="Google" id="ProtNLM"/>
    </source>
</evidence>
<proteinExistence type="predicted"/>
<dbReference type="InterPro" id="IPR057006">
    <property type="entry name" value="Phage_TAC_19"/>
</dbReference>
<evidence type="ECO:0000313" key="2">
    <source>
        <dbReference type="Proteomes" id="UP000216133"/>
    </source>
</evidence>
<comment type="caution">
    <text evidence="1">The sequence shown here is derived from an EMBL/GenBank/DDBJ whole genome shotgun (WGS) entry which is preliminary data.</text>
</comment>
<organism evidence="1 2">
    <name type="scientific">Shouchella clausii</name>
    <name type="common">Alkalihalobacillus clausii</name>
    <dbReference type="NCBI Taxonomy" id="79880"/>
    <lineage>
        <taxon>Bacteria</taxon>
        <taxon>Bacillati</taxon>
        <taxon>Bacillota</taxon>
        <taxon>Bacilli</taxon>
        <taxon>Bacillales</taxon>
        <taxon>Bacillaceae</taxon>
        <taxon>Shouchella</taxon>
    </lineage>
</organism>
<dbReference type="RefSeq" id="WP_095328104.1">
    <property type="nucleotide sequence ID" value="NZ_NPBS01000111.1"/>
</dbReference>
<dbReference type="AlphaFoldDB" id="A0A268RVT5"/>